<gene>
    <name evidence="2" type="ORF">CERSUDRAFT_86730</name>
</gene>
<dbReference type="STRING" id="914234.M2QP82"/>
<evidence type="ECO:0000313" key="3">
    <source>
        <dbReference type="Proteomes" id="UP000016930"/>
    </source>
</evidence>
<feature type="compositionally biased region" description="Basic and acidic residues" evidence="1">
    <location>
        <begin position="131"/>
        <end position="152"/>
    </location>
</feature>
<keyword evidence="3" id="KW-1185">Reference proteome</keyword>
<feature type="compositionally biased region" description="Polar residues" evidence="1">
    <location>
        <begin position="85"/>
        <end position="95"/>
    </location>
</feature>
<evidence type="ECO:0000256" key="1">
    <source>
        <dbReference type="SAM" id="MobiDB-lite"/>
    </source>
</evidence>
<dbReference type="EMBL" id="KB445804">
    <property type="protein sequence ID" value="EMD33955.1"/>
    <property type="molecule type" value="Genomic_DNA"/>
</dbReference>
<organism evidence="2 3">
    <name type="scientific">Ceriporiopsis subvermispora (strain B)</name>
    <name type="common">White-rot fungus</name>
    <name type="synonym">Gelatoporia subvermispora</name>
    <dbReference type="NCBI Taxonomy" id="914234"/>
    <lineage>
        <taxon>Eukaryota</taxon>
        <taxon>Fungi</taxon>
        <taxon>Dikarya</taxon>
        <taxon>Basidiomycota</taxon>
        <taxon>Agaricomycotina</taxon>
        <taxon>Agaricomycetes</taxon>
        <taxon>Polyporales</taxon>
        <taxon>Gelatoporiaceae</taxon>
        <taxon>Gelatoporia</taxon>
    </lineage>
</organism>
<evidence type="ECO:0000313" key="2">
    <source>
        <dbReference type="EMBL" id="EMD33955.1"/>
    </source>
</evidence>
<dbReference type="AlphaFoldDB" id="M2QP82"/>
<dbReference type="Proteomes" id="UP000016930">
    <property type="component" value="Unassembled WGS sequence"/>
</dbReference>
<reference evidence="2 3" key="1">
    <citation type="journal article" date="2012" name="Proc. Natl. Acad. Sci. U.S.A.">
        <title>Comparative genomics of Ceriporiopsis subvermispora and Phanerochaete chrysosporium provide insight into selective ligninolysis.</title>
        <authorList>
            <person name="Fernandez-Fueyo E."/>
            <person name="Ruiz-Duenas F.J."/>
            <person name="Ferreira P."/>
            <person name="Floudas D."/>
            <person name="Hibbett D.S."/>
            <person name="Canessa P."/>
            <person name="Larrondo L.F."/>
            <person name="James T.Y."/>
            <person name="Seelenfreund D."/>
            <person name="Lobos S."/>
            <person name="Polanco R."/>
            <person name="Tello M."/>
            <person name="Honda Y."/>
            <person name="Watanabe T."/>
            <person name="Watanabe T."/>
            <person name="Ryu J.S."/>
            <person name="Kubicek C.P."/>
            <person name="Schmoll M."/>
            <person name="Gaskell J."/>
            <person name="Hammel K.E."/>
            <person name="St John F.J."/>
            <person name="Vanden Wymelenberg A."/>
            <person name="Sabat G."/>
            <person name="Splinter BonDurant S."/>
            <person name="Syed K."/>
            <person name="Yadav J.S."/>
            <person name="Doddapaneni H."/>
            <person name="Subramanian V."/>
            <person name="Lavin J.L."/>
            <person name="Oguiza J.A."/>
            <person name="Perez G."/>
            <person name="Pisabarro A.G."/>
            <person name="Ramirez L."/>
            <person name="Santoyo F."/>
            <person name="Master E."/>
            <person name="Coutinho P.M."/>
            <person name="Henrissat B."/>
            <person name="Lombard V."/>
            <person name="Magnuson J.K."/>
            <person name="Kuees U."/>
            <person name="Hori C."/>
            <person name="Igarashi K."/>
            <person name="Samejima M."/>
            <person name="Held B.W."/>
            <person name="Barry K.W."/>
            <person name="LaButti K.M."/>
            <person name="Lapidus A."/>
            <person name="Lindquist E.A."/>
            <person name="Lucas S.M."/>
            <person name="Riley R."/>
            <person name="Salamov A.A."/>
            <person name="Hoffmeister D."/>
            <person name="Schwenk D."/>
            <person name="Hadar Y."/>
            <person name="Yarden O."/>
            <person name="de Vries R.P."/>
            <person name="Wiebenga A."/>
            <person name="Stenlid J."/>
            <person name="Eastwood D."/>
            <person name="Grigoriev I.V."/>
            <person name="Berka R.M."/>
            <person name="Blanchette R.A."/>
            <person name="Kersten P."/>
            <person name="Martinez A.T."/>
            <person name="Vicuna R."/>
            <person name="Cullen D."/>
        </authorList>
    </citation>
    <scope>NUCLEOTIDE SEQUENCE [LARGE SCALE GENOMIC DNA]</scope>
    <source>
        <strain evidence="2 3">B</strain>
    </source>
</reference>
<dbReference type="OrthoDB" id="529205at2759"/>
<sequence>MIAPAARTAFRRAAVARVPVTAVSPAQRYYSSSTHENDPEVLELEKRRNLTKNQHKTSTPHPESAPGWNEYLASASEAAVKADRSSGSVGEMQSRTVKHIKDRHHSPDTPPTRPSEGPEATIQEPGTATSKMRDNGEEGTPSHEEVSERDEINGPLRQAKGKTREEVNETAKRRR</sequence>
<proteinExistence type="predicted"/>
<feature type="region of interest" description="Disordered" evidence="1">
    <location>
        <begin position="24"/>
        <end position="175"/>
    </location>
</feature>
<feature type="compositionally biased region" description="Basic and acidic residues" evidence="1">
    <location>
        <begin position="35"/>
        <end position="48"/>
    </location>
</feature>
<feature type="compositionally biased region" description="Basic and acidic residues" evidence="1">
    <location>
        <begin position="162"/>
        <end position="175"/>
    </location>
</feature>
<name>M2QP82_CERS8</name>
<protein>
    <submittedName>
        <fullName evidence="2">Uncharacterized protein</fullName>
    </submittedName>
</protein>
<accession>M2QP82</accession>
<dbReference type="HOGENOM" id="CLU_112088_0_0_1"/>